<dbReference type="EMBL" id="KE688336">
    <property type="protein sequence ID" value="ERE51876.1"/>
    <property type="molecule type" value="Genomic_DNA"/>
</dbReference>
<dbReference type="Proteomes" id="UP000030759">
    <property type="component" value="Unassembled WGS sequence"/>
</dbReference>
<organism evidence="1 2">
    <name type="scientific">Cricetulus griseus</name>
    <name type="common">Chinese hamster</name>
    <name type="synonym">Cricetulus barabensis griseus</name>
    <dbReference type="NCBI Taxonomy" id="10029"/>
    <lineage>
        <taxon>Eukaryota</taxon>
        <taxon>Metazoa</taxon>
        <taxon>Chordata</taxon>
        <taxon>Craniata</taxon>
        <taxon>Vertebrata</taxon>
        <taxon>Euteleostomi</taxon>
        <taxon>Mammalia</taxon>
        <taxon>Eutheria</taxon>
        <taxon>Euarchontoglires</taxon>
        <taxon>Glires</taxon>
        <taxon>Rodentia</taxon>
        <taxon>Myomorpha</taxon>
        <taxon>Muroidea</taxon>
        <taxon>Cricetidae</taxon>
        <taxon>Cricetinae</taxon>
        <taxon>Cricetulus</taxon>
    </lineage>
</organism>
<proteinExistence type="predicted"/>
<evidence type="ECO:0000313" key="2">
    <source>
        <dbReference type="Proteomes" id="UP000030759"/>
    </source>
</evidence>
<accession>A0A061HTZ2</accession>
<sequence length="415" mass="48820">MKNIFEEINEFSSEKIALFSFGKFCYVFLNKDPIFVKKLLPLIQTSLANESFQADVMRAYTEGCMNEKAAILKEFEAKRDHPNAAKFYGPQLDLVDKRLAIKTIQHLMDYLNNYLNEYPGSLEILNNSYKHIHDEDGVSYIKENYANYRIGCIFYSKHQSIMGRAEMLELKYSKVVEREYEKIGIDIRKEDAQFSKYSLVSLNENIQIFNDKDSQTIRDERIGRHFWIKVPRKLLTSIEELIEKGMLSEIAFRIDYVSDYVPAMEEMEFGAPLRLKISSLPRLSKFYSTDKYENNLWIHHDAEKLSLTFEELMEDFEVAGDDVVTQVIHLEYSSKGDDFFITHLDHEFIVYTLDSYQERLSNANIKGHRKIKTFKIDNSMIPFDINISGDLFLFQVLDSYLKNDDLIREYFEKIN</sequence>
<protein>
    <submittedName>
        <fullName evidence="1">Uncharacterized protein</fullName>
    </submittedName>
</protein>
<dbReference type="AlphaFoldDB" id="A0A061HTZ2"/>
<name>A0A061HTZ2_CRIGR</name>
<evidence type="ECO:0000313" key="1">
    <source>
        <dbReference type="EMBL" id="ERE51876.1"/>
    </source>
</evidence>
<gene>
    <name evidence="1" type="ORF">H671_21355</name>
</gene>
<reference evidence="2" key="1">
    <citation type="journal article" date="2013" name="Nat. Biotechnol.">
        <title>Chinese hamster genome sequenced from sorted chromosomes.</title>
        <authorList>
            <person name="Brinkrolf K."/>
            <person name="Rupp O."/>
            <person name="Laux H."/>
            <person name="Kollin F."/>
            <person name="Ernst W."/>
            <person name="Linke B."/>
            <person name="Kofler R."/>
            <person name="Romand S."/>
            <person name="Hesse F."/>
            <person name="Budach W.E."/>
            <person name="Galosy S."/>
            <person name="Muller D."/>
            <person name="Noll T."/>
            <person name="Wienberg J."/>
            <person name="Jostock T."/>
            <person name="Leonard M."/>
            <person name="Grillari J."/>
            <person name="Tauch A."/>
            <person name="Goesmann A."/>
            <person name="Helk B."/>
            <person name="Mott J.E."/>
            <person name="Puhler A."/>
            <person name="Borth N."/>
        </authorList>
    </citation>
    <scope>NUCLEOTIDE SEQUENCE [LARGE SCALE GENOMIC DNA]</scope>
    <source>
        <strain evidence="2">17A/GY</strain>
    </source>
</reference>